<protein>
    <recommendedName>
        <fullName evidence="2">Calcineurin-like phosphoesterase domain-containing protein</fullName>
    </recommendedName>
</protein>
<name>X1LIA2_9ZZZZ</name>
<gene>
    <name evidence="1" type="ORF">S06H3_17220</name>
</gene>
<organism evidence="1">
    <name type="scientific">marine sediment metagenome</name>
    <dbReference type="NCBI Taxonomy" id="412755"/>
    <lineage>
        <taxon>unclassified sequences</taxon>
        <taxon>metagenomes</taxon>
        <taxon>ecological metagenomes</taxon>
    </lineage>
</organism>
<evidence type="ECO:0000313" key="1">
    <source>
        <dbReference type="EMBL" id="GAI05546.1"/>
    </source>
</evidence>
<dbReference type="InterPro" id="IPR029052">
    <property type="entry name" value="Metallo-depent_PP-like"/>
</dbReference>
<reference evidence="1" key="1">
    <citation type="journal article" date="2014" name="Front. Microbiol.">
        <title>High frequency of phylogenetically diverse reductive dehalogenase-homologous genes in deep subseafloor sedimentary metagenomes.</title>
        <authorList>
            <person name="Kawai M."/>
            <person name="Futagami T."/>
            <person name="Toyoda A."/>
            <person name="Takaki Y."/>
            <person name="Nishi S."/>
            <person name="Hori S."/>
            <person name="Arai W."/>
            <person name="Tsubouchi T."/>
            <person name="Morono Y."/>
            <person name="Uchiyama I."/>
            <person name="Ito T."/>
            <person name="Fujiyama A."/>
            <person name="Inagaki F."/>
            <person name="Takami H."/>
        </authorList>
    </citation>
    <scope>NUCLEOTIDE SEQUENCE</scope>
    <source>
        <strain evidence="1">Expedition CK06-06</strain>
    </source>
</reference>
<dbReference type="SUPFAM" id="SSF56300">
    <property type="entry name" value="Metallo-dependent phosphatases"/>
    <property type="match status" value="1"/>
</dbReference>
<dbReference type="AlphaFoldDB" id="X1LIA2"/>
<proteinExistence type="predicted"/>
<evidence type="ECO:0008006" key="2">
    <source>
        <dbReference type="Google" id="ProtNLM"/>
    </source>
</evidence>
<accession>X1LIA2</accession>
<comment type="caution">
    <text evidence="1">The sequence shown here is derived from an EMBL/GenBank/DDBJ whole genome shotgun (WGS) entry which is preliminary data.</text>
</comment>
<dbReference type="EMBL" id="BARV01008591">
    <property type="protein sequence ID" value="GAI05546.1"/>
    <property type="molecule type" value="Genomic_DNA"/>
</dbReference>
<sequence>MDGIFDAAMRIITLHRNMYPIRKLRMILTGDNSQGENPYQGSKVGTIRMGARDQTTKLACPAWIKLIGSLAQEFEEIELEGIPGNHSYSKLAPETSREDFRLYDLLKAYFSSNKRIKINIHEHFSTIVSIKGFRSFLFHGDDIRCTYGVPFFALDKKLKSWYMQYGGFQYAFGGHFHKRHSDEISSKLEYFMCGSLVSDDDWALKKLGISSNPSQNIYGMHPRFGITWRYALQVDKAFLPTPAGD</sequence>